<keyword evidence="6" id="KW-1185">Reference proteome</keyword>
<dbReference type="PROSITE" id="PS50977">
    <property type="entry name" value="HTH_TETR_2"/>
    <property type="match status" value="1"/>
</dbReference>
<evidence type="ECO:0000313" key="6">
    <source>
        <dbReference type="Proteomes" id="UP000371423"/>
    </source>
</evidence>
<accession>A0A5P0ZX25</accession>
<dbReference type="Pfam" id="PF14278">
    <property type="entry name" value="TetR_C_8"/>
    <property type="match status" value="1"/>
</dbReference>
<evidence type="ECO:0000313" key="5">
    <source>
        <dbReference type="EMBL" id="MQS97362.1"/>
    </source>
</evidence>
<dbReference type="InterPro" id="IPR009057">
    <property type="entry name" value="Homeodomain-like_sf"/>
</dbReference>
<evidence type="ECO:0000256" key="2">
    <source>
        <dbReference type="PROSITE-ProRule" id="PRU00335"/>
    </source>
</evidence>
<dbReference type="RefSeq" id="WP_153385614.1">
    <property type="nucleotide sequence ID" value="NZ_VDFO01000017.1"/>
</dbReference>
<sequence>MTDIRTQKTQELITNIFIDLLKEKPMNKISVAEITRKANIGRGTFYIHYKDTYDLYDQLISKIINDLTELFDENYPDTQDSPNFQALSNSLISYISTHKTVFQLLIRDTHGRDIINSIKDIFIKKIMIEEQGDEKDTRYRAFVSFSVSGIIGVLTDWLNGKFILTDQEVSTIINDIIKTIF</sequence>
<gene>
    <name evidence="5" type="ORF">FHL05_05595</name>
    <name evidence="4" type="ORF">FHL06_07460</name>
</gene>
<dbReference type="Pfam" id="PF00440">
    <property type="entry name" value="TetR_N"/>
    <property type="match status" value="1"/>
</dbReference>
<dbReference type="GO" id="GO:0003677">
    <property type="term" value="F:DNA binding"/>
    <property type="evidence" value="ECO:0007669"/>
    <property type="project" value="UniProtKB-UniRule"/>
</dbReference>
<evidence type="ECO:0000256" key="1">
    <source>
        <dbReference type="ARBA" id="ARBA00023125"/>
    </source>
</evidence>
<keyword evidence="1 2" id="KW-0238">DNA-binding</keyword>
<evidence type="ECO:0000259" key="3">
    <source>
        <dbReference type="PROSITE" id="PS50977"/>
    </source>
</evidence>
<evidence type="ECO:0000313" key="7">
    <source>
        <dbReference type="Proteomes" id="UP000414364"/>
    </source>
</evidence>
<dbReference type="InterPro" id="IPR050624">
    <property type="entry name" value="HTH-type_Tx_Regulator"/>
</dbReference>
<dbReference type="InterPro" id="IPR001647">
    <property type="entry name" value="HTH_TetR"/>
</dbReference>
<dbReference type="InterPro" id="IPR039532">
    <property type="entry name" value="TetR_C_Firmicutes"/>
</dbReference>
<dbReference type="Gene3D" id="1.10.357.10">
    <property type="entry name" value="Tetracycline Repressor, domain 2"/>
    <property type="match status" value="1"/>
</dbReference>
<organism evidence="5 6">
    <name type="scientific">Companilactobacillus halodurans</name>
    <dbReference type="NCBI Taxonomy" id="2584183"/>
    <lineage>
        <taxon>Bacteria</taxon>
        <taxon>Bacillati</taxon>
        <taxon>Bacillota</taxon>
        <taxon>Bacilli</taxon>
        <taxon>Lactobacillales</taxon>
        <taxon>Lactobacillaceae</taxon>
        <taxon>Companilactobacillus</taxon>
    </lineage>
</organism>
<feature type="domain" description="HTH tetR-type" evidence="3">
    <location>
        <begin position="7"/>
        <end position="67"/>
    </location>
</feature>
<dbReference type="Proteomes" id="UP000371423">
    <property type="component" value="Unassembled WGS sequence"/>
</dbReference>
<dbReference type="EMBL" id="VDFO01000017">
    <property type="protein sequence ID" value="MQS97362.1"/>
    <property type="molecule type" value="Genomic_DNA"/>
</dbReference>
<comment type="caution">
    <text evidence="5">The sequence shown here is derived from an EMBL/GenBank/DDBJ whole genome shotgun (WGS) entry which is preliminary data.</text>
</comment>
<dbReference type="EMBL" id="VDFP01000013">
    <property type="protein sequence ID" value="MQS76222.1"/>
    <property type="molecule type" value="Genomic_DNA"/>
</dbReference>
<feature type="DNA-binding region" description="H-T-H motif" evidence="2">
    <location>
        <begin position="30"/>
        <end position="49"/>
    </location>
</feature>
<reference evidence="6 7" key="1">
    <citation type="journal article" date="2019" name="Syst. Appl. Microbiol.">
        <title>Polyphasic characterization of two novel Lactobacillus spp. isolated from blown salami packages: Description of Lactobacillus halodurans sp. nov. and Lactobacillus salsicarnum sp. nov.</title>
        <authorList>
            <person name="Schuster J.A."/>
            <person name="Klingl A."/>
            <person name="Vogel R.F."/>
            <person name="Ehrmann M.A."/>
        </authorList>
    </citation>
    <scope>NUCLEOTIDE SEQUENCE [LARGE SCALE GENOMIC DNA]</scope>
    <source>
        <strain evidence="5 6">TMW 1.1920</strain>
        <strain evidence="4 7">TMW 1.2172</strain>
    </source>
</reference>
<proteinExistence type="predicted"/>
<dbReference type="Proteomes" id="UP000414364">
    <property type="component" value="Unassembled WGS sequence"/>
</dbReference>
<evidence type="ECO:0000313" key="4">
    <source>
        <dbReference type="EMBL" id="MQS76222.1"/>
    </source>
</evidence>
<dbReference type="OrthoDB" id="9810250at2"/>
<dbReference type="PANTHER" id="PTHR43479:SF7">
    <property type="entry name" value="TETR-FAMILY TRANSCRIPTIONAL REGULATOR"/>
    <property type="match status" value="1"/>
</dbReference>
<name>A0A5P0ZX25_9LACO</name>
<dbReference type="AlphaFoldDB" id="A0A5P0ZX25"/>
<dbReference type="SUPFAM" id="SSF46689">
    <property type="entry name" value="Homeodomain-like"/>
    <property type="match status" value="1"/>
</dbReference>
<dbReference type="PANTHER" id="PTHR43479">
    <property type="entry name" value="ACREF/ENVCD OPERON REPRESSOR-RELATED"/>
    <property type="match status" value="1"/>
</dbReference>
<protein>
    <submittedName>
        <fullName evidence="5">TetR/AcrR family transcriptional regulator</fullName>
    </submittedName>
</protein>